<feature type="region of interest" description="Disordered" evidence="1">
    <location>
        <begin position="239"/>
        <end position="344"/>
    </location>
</feature>
<name>A0A8H7U8T6_MORIS</name>
<dbReference type="SUPFAM" id="SSF50729">
    <property type="entry name" value="PH domain-like"/>
    <property type="match status" value="1"/>
</dbReference>
<dbReference type="Proteomes" id="UP000654370">
    <property type="component" value="Unassembled WGS sequence"/>
</dbReference>
<feature type="compositionally biased region" description="Low complexity" evidence="1">
    <location>
        <begin position="320"/>
        <end position="336"/>
    </location>
</feature>
<dbReference type="EMBL" id="JAEPQZ010000014">
    <property type="protein sequence ID" value="KAG2173735.1"/>
    <property type="molecule type" value="Genomic_DNA"/>
</dbReference>
<dbReference type="AlphaFoldDB" id="A0A8H7U8T6"/>
<evidence type="ECO:0000313" key="2">
    <source>
        <dbReference type="EMBL" id="KAG2173735.1"/>
    </source>
</evidence>
<proteinExistence type="predicted"/>
<evidence type="ECO:0000313" key="3">
    <source>
        <dbReference type="Proteomes" id="UP000654370"/>
    </source>
</evidence>
<organism evidence="2 3">
    <name type="scientific">Mortierella isabellina</name>
    <name type="common">Filamentous fungus</name>
    <name type="synonym">Umbelopsis isabellina</name>
    <dbReference type="NCBI Taxonomy" id="91625"/>
    <lineage>
        <taxon>Eukaryota</taxon>
        <taxon>Fungi</taxon>
        <taxon>Fungi incertae sedis</taxon>
        <taxon>Mucoromycota</taxon>
        <taxon>Mucoromycotina</taxon>
        <taxon>Umbelopsidomycetes</taxon>
        <taxon>Umbelopsidales</taxon>
        <taxon>Umbelopsidaceae</taxon>
        <taxon>Umbelopsis</taxon>
    </lineage>
</organism>
<gene>
    <name evidence="2" type="ORF">INT43_005155</name>
</gene>
<sequence>MGSTFSVNRSDHLPAKSKESFEECQQFRGRLHLRTATGQWKKYEITFDGTQITCQLWTLPIADILVISTLKCRNQTSSQCLCIRTIHDETIMLRGKSSEEIERWAFVLQKICSLSKMVKEYKTMMARRQKTTKEVTAPASKPAPLNNVSPQRQRSRSQKARARAERRAEHEQAALAMLTEEKSSWINTWRQSLTDVEMEMMVPDLSSLPDDDESQSIASGMTSISMRGRTIMRQERERQNANLKGFKSLPNLRPKSASRELMDKRRGTSDHHGDSTSKQAVNKPDDSIYDLPVKKADGSQAEAVPDTKSVPLETADELSTVESTSPRTPSRRLSQPLNKLGSESMPMIRHLSTTLSDVPSLPNQGPGPKRIAYARSDMI</sequence>
<feature type="region of interest" description="Disordered" evidence="1">
    <location>
        <begin position="205"/>
        <end position="226"/>
    </location>
</feature>
<protein>
    <recommendedName>
        <fullName evidence="4">PH domain-containing protein</fullName>
    </recommendedName>
</protein>
<evidence type="ECO:0000256" key="1">
    <source>
        <dbReference type="SAM" id="MobiDB-lite"/>
    </source>
</evidence>
<feature type="compositionally biased region" description="Basic and acidic residues" evidence="1">
    <location>
        <begin position="257"/>
        <end position="275"/>
    </location>
</feature>
<accession>A0A8H7U8T6</accession>
<feature type="region of interest" description="Disordered" evidence="1">
    <location>
        <begin position="129"/>
        <end position="170"/>
    </location>
</feature>
<feature type="compositionally biased region" description="Polar residues" evidence="1">
    <location>
        <begin position="215"/>
        <end position="225"/>
    </location>
</feature>
<dbReference type="OrthoDB" id="2382638at2759"/>
<comment type="caution">
    <text evidence="2">The sequence shown here is derived from an EMBL/GenBank/DDBJ whole genome shotgun (WGS) entry which is preliminary data.</text>
</comment>
<keyword evidence="3" id="KW-1185">Reference proteome</keyword>
<reference evidence="2" key="1">
    <citation type="submission" date="2020-12" db="EMBL/GenBank/DDBJ databases">
        <title>Metabolic potential, ecology and presence of endohyphal bacteria is reflected in genomic diversity of Mucoromycotina.</title>
        <authorList>
            <person name="Muszewska A."/>
            <person name="Okrasinska A."/>
            <person name="Steczkiewicz K."/>
            <person name="Drgas O."/>
            <person name="Orlowska M."/>
            <person name="Perlinska-Lenart U."/>
            <person name="Aleksandrzak-Piekarczyk T."/>
            <person name="Szatraj K."/>
            <person name="Zielenkiewicz U."/>
            <person name="Pilsyk S."/>
            <person name="Malc E."/>
            <person name="Mieczkowski P."/>
            <person name="Kruszewska J.S."/>
            <person name="Biernat P."/>
            <person name="Pawlowska J."/>
        </authorList>
    </citation>
    <scope>NUCLEOTIDE SEQUENCE</scope>
    <source>
        <strain evidence="2">WA0000067209</strain>
    </source>
</reference>
<evidence type="ECO:0008006" key="4">
    <source>
        <dbReference type="Google" id="ProtNLM"/>
    </source>
</evidence>